<proteinExistence type="predicted"/>
<gene>
    <name evidence="2" type="primary">ga09399</name>
    <name evidence="2" type="ORF">PR202_ga09399</name>
</gene>
<accession>A0AAV5C2P5</accession>
<evidence type="ECO:0008006" key="4">
    <source>
        <dbReference type="Google" id="ProtNLM"/>
    </source>
</evidence>
<dbReference type="PANTHER" id="PTHR34223">
    <property type="entry name" value="OS11G0201299 PROTEIN"/>
    <property type="match status" value="1"/>
</dbReference>
<keyword evidence="3" id="KW-1185">Reference proteome</keyword>
<sequence>MESDDEQARETSESAIDWISSLPTEILHNILSFVQMRSVVRMRSLYIIFRFLQLSPRLQKVILTHTKLPKAGKGAVKDSMPNSEMTFHCPHLQTVIIHCSKDDSEIYTVVNAMVDNGVALEKIQVTFYEDIIKRCVSEVRSNLQKQKKELRIFEKMLKENPEWADDSSYTGSESDNRDDDDDDDEDNDEDSWDEDDDDGDDASLNESNDMSGDDDGDESGNDDNEIVDEDDDSKMEVEHDDKMEVEHDENDMEEVGLDNNEHGDYDL</sequence>
<dbReference type="Proteomes" id="UP001054889">
    <property type="component" value="Unassembled WGS sequence"/>
</dbReference>
<dbReference type="InterPro" id="IPR036047">
    <property type="entry name" value="F-box-like_dom_sf"/>
</dbReference>
<organism evidence="2 3">
    <name type="scientific">Eleusine coracana subsp. coracana</name>
    <dbReference type="NCBI Taxonomy" id="191504"/>
    <lineage>
        <taxon>Eukaryota</taxon>
        <taxon>Viridiplantae</taxon>
        <taxon>Streptophyta</taxon>
        <taxon>Embryophyta</taxon>
        <taxon>Tracheophyta</taxon>
        <taxon>Spermatophyta</taxon>
        <taxon>Magnoliopsida</taxon>
        <taxon>Liliopsida</taxon>
        <taxon>Poales</taxon>
        <taxon>Poaceae</taxon>
        <taxon>PACMAD clade</taxon>
        <taxon>Chloridoideae</taxon>
        <taxon>Cynodonteae</taxon>
        <taxon>Eleusininae</taxon>
        <taxon>Eleusine</taxon>
    </lineage>
</organism>
<evidence type="ECO:0000256" key="1">
    <source>
        <dbReference type="SAM" id="MobiDB-lite"/>
    </source>
</evidence>
<dbReference type="PANTHER" id="PTHR34223:SF44">
    <property type="entry name" value="OS01G0789000 PROTEIN"/>
    <property type="match status" value="1"/>
</dbReference>
<dbReference type="AlphaFoldDB" id="A0AAV5C2P5"/>
<reference evidence="2" key="1">
    <citation type="journal article" date="2018" name="DNA Res.">
        <title>Multiple hybrid de novo genome assembly of finger millet, an orphan allotetraploid crop.</title>
        <authorList>
            <person name="Hatakeyama M."/>
            <person name="Aluri S."/>
            <person name="Balachadran M.T."/>
            <person name="Sivarajan S.R."/>
            <person name="Patrignani A."/>
            <person name="Gruter S."/>
            <person name="Poveda L."/>
            <person name="Shimizu-Inatsugi R."/>
            <person name="Baeten J."/>
            <person name="Francoijs K.J."/>
            <person name="Nataraja K.N."/>
            <person name="Reddy Y.A.N."/>
            <person name="Phadnis S."/>
            <person name="Ravikumar R.L."/>
            <person name="Schlapbach R."/>
            <person name="Sreeman S.M."/>
            <person name="Shimizu K.K."/>
        </authorList>
    </citation>
    <scope>NUCLEOTIDE SEQUENCE</scope>
</reference>
<dbReference type="SUPFAM" id="SSF81383">
    <property type="entry name" value="F-box domain"/>
    <property type="match status" value="1"/>
</dbReference>
<feature type="compositionally biased region" description="Acidic residues" evidence="1">
    <location>
        <begin position="211"/>
        <end position="233"/>
    </location>
</feature>
<feature type="compositionally biased region" description="Acidic residues" evidence="1">
    <location>
        <begin position="176"/>
        <end position="203"/>
    </location>
</feature>
<comment type="caution">
    <text evidence="2">The sequence shown here is derived from an EMBL/GenBank/DDBJ whole genome shotgun (WGS) entry which is preliminary data.</text>
</comment>
<name>A0AAV5C2P5_ELECO</name>
<feature type="compositionally biased region" description="Acidic residues" evidence="1">
    <location>
        <begin position="246"/>
        <end position="256"/>
    </location>
</feature>
<evidence type="ECO:0000313" key="2">
    <source>
        <dbReference type="EMBL" id="GJM92893.1"/>
    </source>
</evidence>
<feature type="region of interest" description="Disordered" evidence="1">
    <location>
        <begin position="163"/>
        <end position="267"/>
    </location>
</feature>
<feature type="compositionally biased region" description="Basic and acidic residues" evidence="1">
    <location>
        <begin position="234"/>
        <end position="245"/>
    </location>
</feature>
<evidence type="ECO:0000313" key="3">
    <source>
        <dbReference type="Proteomes" id="UP001054889"/>
    </source>
</evidence>
<dbReference type="EMBL" id="BQKI01000004">
    <property type="protein sequence ID" value="GJM92893.1"/>
    <property type="molecule type" value="Genomic_DNA"/>
</dbReference>
<protein>
    <recommendedName>
        <fullName evidence="4">F-box domain-containing protein</fullName>
    </recommendedName>
</protein>
<reference evidence="2" key="2">
    <citation type="submission" date="2021-12" db="EMBL/GenBank/DDBJ databases">
        <title>Resequencing data analysis of finger millet.</title>
        <authorList>
            <person name="Hatakeyama M."/>
            <person name="Aluri S."/>
            <person name="Balachadran M.T."/>
            <person name="Sivarajan S.R."/>
            <person name="Poveda L."/>
            <person name="Shimizu-Inatsugi R."/>
            <person name="Schlapbach R."/>
            <person name="Sreeman S.M."/>
            <person name="Shimizu K.K."/>
        </authorList>
    </citation>
    <scope>NUCLEOTIDE SEQUENCE</scope>
</reference>
<dbReference type="InterPro" id="IPR053197">
    <property type="entry name" value="F-box_SCFL_complex_component"/>
</dbReference>